<evidence type="ECO:0000256" key="8">
    <source>
        <dbReference type="ARBA" id="ARBA00029792"/>
    </source>
</evidence>
<dbReference type="Gene3D" id="3.40.50.300">
    <property type="entry name" value="P-loop containing nucleotide triphosphate hydrolases"/>
    <property type="match status" value="1"/>
</dbReference>
<protein>
    <recommendedName>
        <fullName evidence="2 9">DNA mismatch repair protein MSH3</fullName>
    </recommendedName>
    <alternativeName>
        <fullName evidence="2 9">DNA mismatch repair protein MSH3</fullName>
    </alternativeName>
    <alternativeName>
        <fullName evidence="8">MutS protein homolog 3</fullName>
    </alternativeName>
</protein>
<dbReference type="CDD" id="cd18186">
    <property type="entry name" value="BTB_POZ_ZBTB_KLHL-like"/>
    <property type="match status" value="1"/>
</dbReference>
<keyword evidence="3" id="KW-0547">Nucleotide-binding</keyword>
<dbReference type="InterPro" id="IPR007696">
    <property type="entry name" value="DNA_mismatch_repair_MutS_core"/>
</dbReference>
<evidence type="ECO:0000256" key="1">
    <source>
        <dbReference type="ARBA" id="ARBA00007094"/>
    </source>
</evidence>
<dbReference type="SMART" id="SM00225">
    <property type="entry name" value="BTB"/>
    <property type="match status" value="1"/>
</dbReference>
<dbReference type="InterPro" id="IPR027417">
    <property type="entry name" value="P-loop_NTPase"/>
</dbReference>
<dbReference type="Gene3D" id="3.30.420.110">
    <property type="entry name" value="MutS, connector domain"/>
    <property type="match status" value="1"/>
</dbReference>
<keyword evidence="4" id="KW-0067">ATP-binding</keyword>
<dbReference type="OrthoDB" id="276261at2759"/>
<comment type="subunit">
    <text evidence="7">Heterodimer consisting of MSH2-MSH3 (MutS beta). Forms a ternary complex with MutL alpha (MLH1-PMS1).</text>
</comment>
<dbReference type="GO" id="GO:0030983">
    <property type="term" value="F:mismatched DNA binding"/>
    <property type="evidence" value="ECO:0007669"/>
    <property type="project" value="InterPro"/>
</dbReference>
<gene>
    <name evidence="12" type="ORF">VP1G_05098</name>
</gene>
<evidence type="ECO:0000256" key="10">
    <source>
        <dbReference type="SAM" id="MobiDB-lite"/>
    </source>
</evidence>
<keyword evidence="13" id="KW-1185">Reference proteome</keyword>
<keyword evidence="5" id="KW-0238">DNA-binding</keyword>
<evidence type="ECO:0000256" key="7">
    <source>
        <dbReference type="ARBA" id="ARBA00025902"/>
    </source>
</evidence>
<dbReference type="STRING" id="694573.A0A194V1M8"/>
<dbReference type="Pfam" id="PF00488">
    <property type="entry name" value="MutS_V"/>
    <property type="match status" value="1"/>
</dbReference>
<evidence type="ECO:0000256" key="5">
    <source>
        <dbReference type="ARBA" id="ARBA00023125"/>
    </source>
</evidence>
<feature type="compositionally biased region" description="Acidic residues" evidence="10">
    <location>
        <begin position="1079"/>
        <end position="1094"/>
    </location>
</feature>
<dbReference type="SMART" id="SM00534">
    <property type="entry name" value="MUTSac"/>
    <property type="match status" value="1"/>
</dbReference>
<reference evidence="13" key="1">
    <citation type="submission" date="2014-12" db="EMBL/GenBank/DDBJ databases">
        <title>Genome Sequence of Valsa Canker Pathogens Uncovers a Specific Adaption of Colonization on Woody Bark.</title>
        <authorList>
            <person name="Yin Z."/>
            <person name="Liu H."/>
            <person name="Gao X."/>
            <person name="Li Z."/>
            <person name="Song N."/>
            <person name="Ke X."/>
            <person name="Dai Q."/>
            <person name="Wu Y."/>
            <person name="Sun Y."/>
            <person name="Xu J.-R."/>
            <person name="Kang Z.K."/>
            <person name="Wang L."/>
            <person name="Huang L."/>
        </authorList>
    </citation>
    <scope>NUCLEOTIDE SEQUENCE [LARGE SCALE GENOMIC DNA]</scope>
    <source>
        <strain evidence="13">SXYL134</strain>
    </source>
</reference>
<keyword evidence="6" id="KW-0469">Meiosis</keyword>
<name>A0A194V1M8_CYTMA</name>
<dbReference type="GO" id="GO:0140664">
    <property type="term" value="F:ATP-dependent DNA damage sensor activity"/>
    <property type="evidence" value="ECO:0007669"/>
    <property type="project" value="InterPro"/>
</dbReference>
<dbReference type="PANTHER" id="PTHR11361">
    <property type="entry name" value="DNA MISMATCH REPAIR PROTEIN MUTS FAMILY MEMBER"/>
    <property type="match status" value="1"/>
</dbReference>
<evidence type="ECO:0000256" key="9">
    <source>
        <dbReference type="ARBA" id="ARBA00073774"/>
    </source>
</evidence>
<sequence>MAETGPPTAKELWGDEKFADATIIMGDKVWHIHRWVVCQQSSYFMNAYEGEFRESISKTINLSNRGFDEEAVNMMLKFLYTHELDHRQKADPLTTAILAEHFQVSTLRTKALQELKGGLRTLIVGGGFVNFKRWALRILKEHGDTEIEQALVTVTAANLQAIVYNRILPATWNDIVQQHPTFANKVLLALVPEPEGVGAAGVKRSAGAAFDDACAFRTSRIKRGPQLPSIPRPSTSSSLISSAYSYSGGPGLPSYGTRSVEPAQHQFPQPRTPATPAYSTGTTGVSGRRSRAASSIGASEGNQIICAVSEARGVSPSVGVALINISTGEAVLSQICDNQSYVKATHKLAVFEPSRILIVATACPPNPKSSLYATLEEELPGVPIIPLNRAYWSETAGLEFIQALAFREDVEAIKVAIEGNFYATCSFSAAMKYLELEFSLKIANNSLRIRYQPSEESMMISLPTIEALELIRNLQNPSSKACLFRLLKQTTTPMGARMLRSNILQPSTQAEGVLIPRYDALEELCTKEDMFFSVRNALKQFGDVEKLLSKLILLPTDPSLEASEQAINNVLMIKNFVVSIPALFESLVSARSVLLAKIRDHCRTDITNPILERIAGVINEDVNYVNKPLDLRNQRVYAVKAGVQGLLDVARTTYKEATDDLHKHVEELNAELGLAAELKFENRRQYWLRYRCSEFENGLIPRALINCVRKKEFLECQTLQMIKLNQRMTDSVDEVIMQSDQVVRQLLDSIRVDIPDLFRICESIALLDMLASFGQTATTRDYVRPMLADALALKAARNPILDAAVEGKFIPNDYYASEQHSFQIITGCNMSGKSTYIRTVALLQVMAQIGCFVPAQFASFTVVHNLFSRTSMDDSVEANMSTFSVEMRDMAFILRNINDKSLAIIDELGRGTSTRDGLAIAIAIAEALIQSNALVLFATHFTELAHVLQDRPGVLNLHLSTETSVSKDHIPKITMLYKVENGPVQDENYGIKLARAVGFPPRFLDVAENVTNFLRKQAEMKQQSSESRKLAWRRNLVLNLQEALHQAYHSNLDEEELRSHLQRLQSEFITGMEKIEAGTFDDGDGDEPTGEPEFEAGSSLPTSKGGGVAVETKASSSSFVFDDVSSDLDLDG</sequence>
<dbReference type="InterPro" id="IPR000210">
    <property type="entry name" value="BTB/POZ_dom"/>
</dbReference>
<feature type="domain" description="BTB" evidence="11">
    <location>
        <begin position="19"/>
        <end position="88"/>
    </location>
</feature>
<dbReference type="SUPFAM" id="SSF48334">
    <property type="entry name" value="DNA repair protein MutS, domain III"/>
    <property type="match status" value="1"/>
</dbReference>
<dbReference type="Pfam" id="PF05192">
    <property type="entry name" value="MutS_III"/>
    <property type="match status" value="1"/>
</dbReference>
<dbReference type="SUPFAM" id="SSF53150">
    <property type="entry name" value="DNA repair protein MutS, domain II"/>
    <property type="match status" value="1"/>
</dbReference>
<evidence type="ECO:0000256" key="3">
    <source>
        <dbReference type="ARBA" id="ARBA00022741"/>
    </source>
</evidence>
<dbReference type="SUPFAM" id="SSF54695">
    <property type="entry name" value="POZ domain"/>
    <property type="match status" value="1"/>
</dbReference>
<comment type="similarity">
    <text evidence="1">Belongs to the DNA mismatch repair MutS family. MSH3 subfamily.</text>
</comment>
<dbReference type="PROSITE" id="PS00486">
    <property type="entry name" value="DNA_MISMATCH_REPAIR_2"/>
    <property type="match status" value="1"/>
</dbReference>
<evidence type="ECO:0000259" key="11">
    <source>
        <dbReference type="PROSITE" id="PS50097"/>
    </source>
</evidence>
<dbReference type="InterPro" id="IPR045076">
    <property type="entry name" value="MutS"/>
</dbReference>
<dbReference type="InterPro" id="IPR036678">
    <property type="entry name" value="MutS_con_dom_sf"/>
</dbReference>
<dbReference type="Proteomes" id="UP000078576">
    <property type="component" value="Unassembled WGS sequence"/>
</dbReference>
<feature type="region of interest" description="Disordered" evidence="10">
    <location>
        <begin position="254"/>
        <end position="288"/>
    </location>
</feature>
<dbReference type="PANTHER" id="PTHR11361:SF21">
    <property type="entry name" value="MUTS PROTEIN HOMOLOG 4"/>
    <property type="match status" value="1"/>
</dbReference>
<evidence type="ECO:0000256" key="2">
    <source>
        <dbReference type="ARBA" id="ARBA00022151"/>
    </source>
</evidence>
<dbReference type="EMBL" id="KN714704">
    <property type="protein sequence ID" value="KUI57808.1"/>
    <property type="molecule type" value="Genomic_DNA"/>
</dbReference>
<dbReference type="GO" id="GO:0005634">
    <property type="term" value="C:nucleus"/>
    <property type="evidence" value="ECO:0007669"/>
    <property type="project" value="TreeGrafter"/>
</dbReference>
<dbReference type="GO" id="GO:0006298">
    <property type="term" value="P:mismatch repair"/>
    <property type="evidence" value="ECO:0007669"/>
    <property type="project" value="InterPro"/>
</dbReference>
<proteinExistence type="inferred from homology"/>
<dbReference type="SMART" id="SM00533">
    <property type="entry name" value="MUTSd"/>
    <property type="match status" value="1"/>
</dbReference>
<dbReference type="Gene3D" id="1.10.1420.10">
    <property type="match status" value="2"/>
</dbReference>
<dbReference type="InterPro" id="IPR000432">
    <property type="entry name" value="DNA_mismatch_repair_MutS_C"/>
</dbReference>
<dbReference type="PROSITE" id="PS50097">
    <property type="entry name" value="BTB"/>
    <property type="match status" value="1"/>
</dbReference>
<evidence type="ECO:0000313" key="13">
    <source>
        <dbReference type="Proteomes" id="UP000078576"/>
    </source>
</evidence>
<dbReference type="Pfam" id="PF05188">
    <property type="entry name" value="MutS_II"/>
    <property type="match status" value="1"/>
</dbReference>
<evidence type="ECO:0000313" key="12">
    <source>
        <dbReference type="EMBL" id="KUI57808.1"/>
    </source>
</evidence>
<dbReference type="InterPro" id="IPR011333">
    <property type="entry name" value="SKP1/BTB/POZ_sf"/>
</dbReference>
<dbReference type="InterPro" id="IPR007860">
    <property type="entry name" value="DNA_mmatch_repair_MutS_con_dom"/>
</dbReference>
<dbReference type="FunFam" id="3.40.50.300:FF:000870">
    <property type="entry name" value="MutS protein homolog 4"/>
    <property type="match status" value="1"/>
</dbReference>
<dbReference type="Pfam" id="PF00651">
    <property type="entry name" value="BTB"/>
    <property type="match status" value="1"/>
</dbReference>
<dbReference type="Gene3D" id="3.30.710.10">
    <property type="entry name" value="Potassium Channel Kv1.1, Chain A"/>
    <property type="match status" value="1"/>
</dbReference>
<organism evidence="12 13">
    <name type="scientific">Cytospora mali</name>
    <name type="common">Apple Valsa canker fungus</name>
    <name type="synonym">Valsa mali</name>
    <dbReference type="NCBI Taxonomy" id="578113"/>
    <lineage>
        <taxon>Eukaryota</taxon>
        <taxon>Fungi</taxon>
        <taxon>Dikarya</taxon>
        <taxon>Ascomycota</taxon>
        <taxon>Pezizomycotina</taxon>
        <taxon>Sordariomycetes</taxon>
        <taxon>Sordariomycetidae</taxon>
        <taxon>Diaporthales</taxon>
        <taxon>Cytosporaceae</taxon>
        <taxon>Cytospora</taxon>
    </lineage>
</organism>
<dbReference type="GO" id="GO:0007131">
    <property type="term" value="P:reciprocal meiotic recombination"/>
    <property type="evidence" value="ECO:0007669"/>
    <property type="project" value="TreeGrafter"/>
</dbReference>
<dbReference type="AlphaFoldDB" id="A0A194V1M8"/>
<evidence type="ECO:0000256" key="4">
    <source>
        <dbReference type="ARBA" id="ARBA00022840"/>
    </source>
</evidence>
<accession>A0A194V1M8</accession>
<dbReference type="InterPro" id="IPR036187">
    <property type="entry name" value="DNA_mismatch_repair_MutS_sf"/>
</dbReference>
<evidence type="ECO:0000256" key="6">
    <source>
        <dbReference type="ARBA" id="ARBA00023254"/>
    </source>
</evidence>
<dbReference type="SUPFAM" id="SSF52540">
    <property type="entry name" value="P-loop containing nucleoside triphosphate hydrolases"/>
    <property type="match status" value="1"/>
</dbReference>
<dbReference type="GO" id="GO:0005524">
    <property type="term" value="F:ATP binding"/>
    <property type="evidence" value="ECO:0007669"/>
    <property type="project" value="UniProtKB-KW"/>
</dbReference>
<feature type="region of interest" description="Disordered" evidence="10">
    <location>
        <begin position="1077"/>
        <end position="1114"/>
    </location>
</feature>